<keyword evidence="2" id="KW-1185">Reference proteome</keyword>
<evidence type="ECO:0000313" key="1">
    <source>
        <dbReference type="EMBL" id="CAG8697505.1"/>
    </source>
</evidence>
<sequence>MDAGIIMSFKRNYHRYHIQWMLKQVEDGMDTQDLKMDILQAIKYIIQGWNE</sequence>
<dbReference type="EMBL" id="CAJVQC010018970">
    <property type="protein sequence ID" value="CAG8697505.1"/>
    <property type="molecule type" value="Genomic_DNA"/>
</dbReference>
<organism evidence="1 2">
    <name type="scientific">Racocetra persica</name>
    <dbReference type="NCBI Taxonomy" id="160502"/>
    <lineage>
        <taxon>Eukaryota</taxon>
        <taxon>Fungi</taxon>
        <taxon>Fungi incertae sedis</taxon>
        <taxon>Mucoromycota</taxon>
        <taxon>Glomeromycotina</taxon>
        <taxon>Glomeromycetes</taxon>
        <taxon>Diversisporales</taxon>
        <taxon>Gigasporaceae</taxon>
        <taxon>Racocetra</taxon>
    </lineage>
</organism>
<proteinExistence type="predicted"/>
<gene>
    <name evidence="1" type="ORF">RPERSI_LOCUS9858</name>
</gene>
<accession>A0ACA9PDY0</accession>
<reference evidence="1" key="1">
    <citation type="submission" date="2021-06" db="EMBL/GenBank/DDBJ databases">
        <authorList>
            <person name="Kallberg Y."/>
            <person name="Tangrot J."/>
            <person name="Rosling A."/>
        </authorList>
    </citation>
    <scope>NUCLEOTIDE SEQUENCE</scope>
    <source>
        <strain evidence="1">MA461A</strain>
    </source>
</reference>
<evidence type="ECO:0000313" key="2">
    <source>
        <dbReference type="Proteomes" id="UP000789920"/>
    </source>
</evidence>
<protein>
    <submittedName>
        <fullName evidence="1">26913_t:CDS:1</fullName>
    </submittedName>
</protein>
<name>A0ACA9PDY0_9GLOM</name>
<feature type="non-terminal residue" evidence="1">
    <location>
        <position position="51"/>
    </location>
</feature>
<comment type="caution">
    <text evidence="1">The sequence shown here is derived from an EMBL/GenBank/DDBJ whole genome shotgun (WGS) entry which is preliminary data.</text>
</comment>
<dbReference type="Proteomes" id="UP000789920">
    <property type="component" value="Unassembled WGS sequence"/>
</dbReference>